<dbReference type="InterPro" id="IPR010093">
    <property type="entry name" value="SinI_DNA-bd"/>
</dbReference>
<keyword evidence="4" id="KW-1185">Reference proteome</keyword>
<dbReference type="InterPro" id="IPR009061">
    <property type="entry name" value="DNA-bd_dom_put_sf"/>
</dbReference>
<dbReference type="Proteomes" id="UP000032544">
    <property type="component" value="Unassembled WGS sequence"/>
</dbReference>
<dbReference type="Pfam" id="PF12728">
    <property type="entry name" value="HTH_17"/>
    <property type="match status" value="1"/>
</dbReference>
<dbReference type="GO" id="GO:0003677">
    <property type="term" value="F:DNA binding"/>
    <property type="evidence" value="ECO:0007669"/>
    <property type="project" value="InterPro"/>
</dbReference>
<organism evidence="3 4">
    <name type="scientific">Draconibacterium sediminis</name>
    <dbReference type="NCBI Taxonomy" id="1544798"/>
    <lineage>
        <taxon>Bacteria</taxon>
        <taxon>Pseudomonadati</taxon>
        <taxon>Bacteroidota</taxon>
        <taxon>Bacteroidia</taxon>
        <taxon>Marinilabiliales</taxon>
        <taxon>Prolixibacteraceae</taxon>
        <taxon>Draconibacterium</taxon>
    </lineage>
</organism>
<gene>
    <name evidence="3" type="ORF">LH29_24485</name>
</gene>
<accession>A0A0D8J419</accession>
<dbReference type="SUPFAM" id="SSF46955">
    <property type="entry name" value="Putative DNA-binding domain"/>
    <property type="match status" value="1"/>
</dbReference>
<dbReference type="EMBL" id="JRHC01000011">
    <property type="protein sequence ID" value="KJF41657.1"/>
    <property type="molecule type" value="Genomic_DNA"/>
</dbReference>
<dbReference type="OrthoDB" id="597977at2"/>
<feature type="domain" description="Helix-turn-helix" evidence="2">
    <location>
        <begin position="43"/>
        <end position="92"/>
    </location>
</feature>
<evidence type="ECO:0000259" key="2">
    <source>
        <dbReference type="Pfam" id="PF12728"/>
    </source>
</evidence>
<evidence type="ECO:0000313" key="3">
    <source>
        <dbReference type="EMBL" id="KJF41657.1"/>
    </source>
</evidence>
<dbReference type="NCBIfam" id="TIGR01764">
    <property type="entry name" value="excise"/>
    <property type="match status" value="1"/>
</dbReference>
<name>A0A0D8J419_9BACT</name>
<dbReference type="RefSeq" id="WP_045033841.1">
    <property type="nucleotide sequence ID" value="NZ_JRHC01000011.1"/>
</dbReference>
<sequence>MENTLTFDQLPQAVATLTKEISELKQLLLQTSTQQTTTPPEQLLTVKQAADFLNLCVPTVYSKVSRGELPVMKRGKRLHFSNTELMQYLKEGRKRTNSEIQKEAQDFLQKRR</sequence>
<comment type="caution">
    <text evidence="3">The sequence shown here is derived from an EMBL/GenBank/DDBJ whole genome shotgun (WGS) entry which is preliminary data.</text>
</comment>
<protein>
    <submittedName>
        <fullName evidence="3">Excisionase</fullName>
    </submittedName>
</protein>
<reference evidence="3 4" key="1">
    <citation type="submission" date="2014-09" db="EMBL/GenBank/DDBJ databases">
        <title>Draft Genome Sequence of Draconibacterium sp. JN14CK-3.</title>
        <authorList>
            <person name="Dong C."/>
            <person name="Lai Q."/>
            <person name="Shao Z."/>
        </authorList>
    </citation>
    <scope>NUCLEOTIDE SEQUENCE [LARGE SCALE GENOMIC DNA]</scope>
    <source>
        <strain evidence="3 4">JN14CK-3</strain>
    </source>
</reference>
<proteinExistence type="predicted"/>
<evidence type="ECO:0000313" key="4">
    <source>
        <dbReference type="Proteomes" id="UP000032544"/>
    </source>
</evidence>
<evidence type="ECO:0000256" key="1">
    <source>
        <dbReference type="SAM" id="MobiDB-lite"/>
    </source>
</evidence>
<dbReference type="InterPro" id="IPR041657">
    <property type="entry name" value="HTH_17"/>
</dbReference>
<dbReference type="AlphaFoldDB" id="A0A0D8J419"/>
<feature type="region of interest" description="Disordered" evidence="1">
    <location>
        <begin position="92"/>
        <end position="112"/>
    </location>
</feature>
<dbReference type="STRING" id="1544798.LH29_24485"/>